<accession>A0ABD5NU21</accession>
<comment type="caution">
    <text evidence="1">The sequence shown here is derived from an EMBL/GenBank/DDBJ whole genome shotgun (WGS) entry which is preliminary data.</text>
</comment>
<evidence type="ECO:0000313" key="1">
    <source>
        <dbReference type="EMBL" id="MFC4245487.1"/>
    </source>
</evidence>
<gene>
    <name evidence="1" type="ORF">ACFOZ7_00465</name>
</gene>
<proteinExistence type="predicted"/>
<reference evidence="1 2" key="1">
    <citation type="journal article" date="2014" name="Int. J. Syst. Evol. Microbiol.">
        <title>Complete genome sequence of Corynebacterium casei LMG S-19264T (=DSM 44701T), isolated from a smear-ripened cheese.</title>
        <authorList>
            <consortium name="US DOE Joint Genome Institute (JGI-PGF)"/>
            <person name="Walter F."/>
            <person name="Albersmeier A."/>
            <person name="Kalinowski J."/>
            <person name="Ruckert C."/>
        </authorList>
    </citation>
    <scope>NUCLEOTIDE SEQUENCE [LARGE SCALE GENOMIC DNA]</scope>
    <source>
        <strain evidence="1 2">IBRC-M 10912</strain>
    </source>
</reference>
<dbReference type="GeneID" id="71852299"/>
<evidence type="ECO:0000313" key="2">
    <source>
        <dbReference type="Proteomes" id="UP001595821"/>
    </source>
</evidence>
<dbReference type="AlphaFoldDB" id="A0ABD5NU21"/>
<organism evidence="1 2">
    <name type="scientific">Natribaculum luteum</name>
    <dbReference type="NCBI Taxonomy" id="1586232"/>
    <lineage>
        <taxon>Archaea</taxon>
        <taxon>Methanobacteriati</taxon>
        <taxon>Methanobacteriota</taxon>
        <taxon>Stenosarchaea group</taxon>
        <taxon>Halobacteria</taxon>
        <taxon>Halobacteriales</taxon>
        <taxon>Natrialbaceae</taxon>
        <taxon>Natribaculum</taxon>
    </lineage>
</organism>
<dbReference type="Proteomes" id="UP001595821">
    <property type="component" value="Unassembled WGS sequence"/>
</dbReference>
<name>A0ABD5NU21_9EURY</name>
<dbReference type="RefSeq" id="WP_246971305.1">
    <property type="nucleotide sequence ID" value="NZ_CP095397.1"/>
</dbReference>
<sequence>MAQTTWPSLGGVIRQPRLSVAVPGRVDRTRDACWTSGTPVRKRVHASELLRT</sequence>
<protein>
    <submittedName>
        <fullName evidence="1">Uncharacterized protein</fullName>
    </submittedName>
</protein>
<dbReference type="EMBL" id="JBHSDJ010000002">
    <property type="protein sequence ID" value="MFC4245487.1"/>
    <property type="molecule type" value="Genomic_DNA"/>
</dbReference>